<evidence type="ECO:0000259" key="1">
    <source>
        <dbReference type="Pfam" id="PF00561"/>
    </source>
</evidence>
<feature type="domain" description="AB hydrolase-1" evidence="1">
    <location>
        <begin position="171"/>
        <end position="228"/>
    </location>
</feature>
<evidence type="ECO:0000313" key="3">
    <source>
        <dbReference type="Proteomes" id="UP000179245"/>
    </source>
</evidence>
<dbReference type="InterPro" id="IPR050266">
    <property type="entry name" value="AB_hydrolase_sf"/>
</dbReference>
<accession>A0A1G2QPY9</accession>
<dbReference type="Gene3D" id="3.40.50.1820">
    <property type="entry name" value="alpha/beta hydrolase"/>
    <property type="match status" value="1"/>
</dbReference>
<name>A0A1G2QPY9_9BACT</name>
<comment type="caution">
    <text evidence="2">The sequence shown here is derived from an EMBL/GenBank/DDBJ whole genome shotgun (WGS) entry which is preliminary data.</text>
</comment>
<dbReference type="PRINTS" id="PR00412">
    <property type="entry name" value="EPOXHYDRLASE"/>
</dbReference>
<evidence type="ECO:0000313" key="2">
    <source>
        <dbReference type="EMBL" id="OHA61971.1"/>
    </source>
</evidence>
<sequence>MEINKPTILILHGWGSSSDSWVKVGEILKSQGYQVFRPDLPGFGLEAPPTTAWGIDDYLEWVNRFYLQNNLKGFFLLGHSFGGRVAIKFAVRYPEKLKGLILFSAAGVTPRPKFKLSLISILSKIGGGILSLPVLNLFKTAVRKTVYFVLGTRDYYFLSNETMRETFKKTIEEDLSSSLNQIKAKTLIVWGEKDYVTPLGDARRMNREIPNSLIKTIPDEGHNIHLKSPGKLSREIIWFLNSLKENDG</sequence>
<dbReference type="EMBL" id="MHTO01000025">
    <property type="protein sequence ID" value="OHA61971.1"/>
    <property type="molecule type" value="Genomic_DNA"/>
</dbReference>
<feature type="domain" description="AB hydrolase-1" evidence="1">
    <location>
        <begin position="6"/>
        <end position="114"/>
    </location>
</feature>
<organism evidence="2 3">
    <name type="scientific">Candidatus Wildermuthbacteria bacterium GWA2_46_15</name>
    <dbReference type="NCBI Taxonomy" id="1802443"/>
    <lineage>
        <taxon>Bacteria</taxon>
        <taxon>Candidatus Wildermuthiibacteriota</taxon>
    </lineage>
</organism>
<dbReference type="PANTHER" id="PTHR43798:SF33">
    <property type="entry name" value="HYDROLASE, PUTATIVE (AFU_ORTHOLOGUE AFUA_2G14860)-RELATED"/>
    <property type="match status" value="1"/>
</dbReference>
<dbReference type="PANTHER" id="PTHR43798">
    <property type="entry name" value="MONOACYLGLYCEROL LIPASE"/>
    <property type="match status" value="1"/>
</dbReference>
<proteinExistence type="predicted"/>
<reference evidence="2 3" key="1">
    <citation type="journal article" date="2016" name="Nat. Commun.">
        <title>Thousands of microbial genomes shed light on interconnected biogeochemical processes in an aquifer system.</title>
        <authorList>
            <person name="Anantharaman K."/>
            <person name="Brown C.T."/>
            <person name="Hug L.A."/>
            <person name="Sharon I."/>
            <person name="Castelle C.J."/>
            <person name="Probst A.J."/>
            <person name="Thomas B.C."/>
            <person name="Singh A."/>
            <person name="Wilkins M.J."/>
            <person name="Karaoz U."/>
            <person name="Brodie E.L."/>
            <person name="Williams K.H."/>
            <person name="Hubbard S.S."/>
            <person name="Banfield J.F."/>
        </authorList>
    </citation>
    <scope>NUCLEOTIDE SEQUENCE [LARGE SCALE GENOMIC DNA]</scope>
</reference>
<dbReference type="GO" id="GO:0016020">
    <property type="term" value="C:membrane"/>
    <property type="evidence" value="ECO:0007669"/>
    <property type="project" value="TreeGrafter"/>
</dbReference>
<dbReference type="GO" id="GO:0003824">
    <property type="term" value="F:catalytic activity"/>
    <property type="evidence" value="ECO:0007669"/>
    <property type="project" value="InterPro"/>
</dbReference>
<dbReference type="InterPro" id="IPR000073">
    <property type="entry name" value="AB_hydrolase_1"/>
</dbReference>
<protein>
    <recommendedName>
        <fullName evidence="1">AB hydrolase-1 domain-containing protein</fullName>
    </recommendedName>
</protein>
<dbReference type="STRING" id="1802443.A2117_00200"/>
<dbReference type="SUPFAM" id="SSF53474">
    <property type="entry name" value="alpha/beta-Hydrolases"/>
    <property type="match status" value="1"/>
</dbReference>
<dbReference type="Pfam" id="PF00561">
    <property type="entry name" value="Abhydrolase_1"/>
    <property type="match status" value="2"/>
</dbReference>
<dbReference type="AlphaFoldDB" id="A0A1G2QPY9"/>
<dbReference type="PRINTS" id="PR00111">
    <property type="entry name" value="ABHYDROLASE"/>
</dbReference>
<dbReference type="Proteomes" id="UP000179245">
    <property type="component" value="Unassembled WGS sequence"/>
</dbReference>
<dbReference type="InterPro" id="IPR029058">
    <property type="entry name" value="AB_hydrolase_fold"/>
</dbReference>
<gene>
    <name evidence="2" type="ORF">A2117_00200</name>
</gene>
<dbReference type="InterPro" id="IPR000639">
    <property type="entry name" value="Epox_hydrolase-like"/>
</dbReference>